<gene>
    <name evidence="4" type="ORF">IE4872_CH00319</name>
</gene>
<evidence type="ECO:0000313" key="5">
    <source>
        <dbReference type="Proteomes" id="UP000184749"/>
    </source>
</evidence>
<dbReference type="InterPro" id="IPR036291">
    <property type="entry name" value="NAD(P)-bd_dom_sf"/>
</dbReference>
<dbReference type="PANTHER" id="PTHR48106:SF13">
    <property type="entry name" value="QUINONE OXIDOREDUCTASE-RELATED"/>
    <property type="match status" value="1"/>
</dbReference>
<dbReference type="Gene3D" id="3.90.180.10">
    <property type="entry name" value="Medium-chain alcohol dehydrogenases, catalytic domain"/>
    <property type="match status" value="1"/>
</dbReference>
<dbReference type="Pfam" id="PF00107">
    <property type="entry name" value="ADH_zinc_N"/>
    <property type="match status" value="1"/>
</dbReference>
<dbReference type="PANTHER" id="PTHR48106">
    <property type="entry name" value="QUINONE OXIDOREDUCTASE PIG3-RELATED"/>
    <property type="match status" value="1"/>
</dbReference>
<sequence length="320" mass="33490">MVMARKVEMQSIGTPAVLKIVETDVGSPGPGQVRLVQDMIGINYVDVMVRTGLFPMRLPATPGFEAAGVIDAVGPGVTGFERGDRAAYFFFEGAYATASLIRAQKLVRLPHDISNEVAAMFLAKGLTAWMGLYALHRLTAGDVILVLGASGSVGSILSRWARALGATVIGVAGSPEKLAKVEAGATHAFLASDPELSTKIRAIAQAGVDVVYDFVGKATFPVGVAAVRDGGVIAAIGAASGQPTAATEQMASRGIQIRAGGTPQYVHGETVAVATEQLWDAVRADLFSDLKVVRYRFDQIGVAHADMESRRLTGLPVLTV</sequence>
<proteinExistence type="predicted"/>
<evidence type="ECO:0000256" key="1">
    <source>
        <dbReference type="ARBA" id="ARBA00022857"/>
    </source>
</evidence>
<evidence type="ECO:0000256" key="2">
    <source>
        <dbReference type="ARBA" id="ARBA00023002"/>
    </source>
</evidence>
<dbReference type="AlphaFoldDB" id="A0A1L5NDM0"/>
<dbReference type="GO" id="GO:0070402">
    <property type="term" value="F:NADPH binding"/>
    <property type="evidence" value="ECO:0007669"/>
    <property type="project" value="TreeGrafter"/>
</dbReference>
<dbReference type="STRING" id="56730.IE4872_CH00319"/>
<reference evidence="4 5" key="1">
    <citation type="submission" date="2016-09" db="EMBL/GenBank/DDBJ databases">
        <title>The complete genome sequences of Rhizobium gallicum, symbiovars gallicum and phaseoli, symbionts associated to common bean (Phaseolus vulgaris).</title>
        <authorList>
            <person name="Bustos P."/>
            <person name="Santamaria R.I."/>
            <person name="Perez-Carrascal O.M."/>
            <person name="Juarez S."/>
            <person name="Lozano L."/>
            <person name="Martinez-Flores I."/>
            <person name="Martinez-Romero E."/>
            <person name="Cevallos M."/>
            <person name="Romero D."/>
            <person name="Davila G."/>
            <person name="Gonzalez V."/>
        </authorList>
    </citation>
    <scope>NUCLEOTIDE SEQUENCE [LARGE SCALE GENOMIC DNA]</scope>
    <source>
        <strain evidence="4 5">IE4872</strain>
    </source>
</reference>
<protein>
    <submittedName>
        <fullName evidence="4">Zn-dependent alcohol dehydrogenase GroES-like protein</fullName>
    </submittedName>
</protein>
<keyword evidence="2" id="KW-0560">Oxidoreductase</keyword>
<dbReference type="GO" id="GO:0005829">
    <property type="term" value="C:cytosol"/>
    <property type="evidence" value="ECO:0007669"/>
    <property type="project" value="TreeGrafter"/>
</dbReference>
<keyword evidence="1" id="KW-0521">NADP</keyword>
<dbReference type="InterPro" id="IPR020843">
    <property type="entry name" value="ER"/>
</dbReference>
<organism evidence="4 5">
    <name type="scientific">Rhizobium gallicum</name>
    <dbReference type="NCBI Taxonomy" id="56730"/>
    <lineage>
        <taxon>Bacteria</taxon>
        <taxon>Pseudomonadati</taxon>
        <taxon>Pseudomonadota</taxon>
        <taxon>Alphaproteobacteria</taxon>
        <taxon>Hyphomicrobiales</taxon>
        <taxon>Rhizobiaceae</taxon>
        <taxon>Rhizobium/Agrobacterium group</taxon>
        <taxon>Rhizobium</taxon>
    </lineage>
</organism>
<accession>A0A1L5NDM0</accession>
<name>A0A1L5NDM0_9HYPH</name>
<dbReference type="EMBL" id="CP017101">
    <property type="protein sequence ID" value="APO65986.1"/>
    <property type="molecule type" value="Genomic_DNA"/>
</dbReference>
<dbReference type="GO" id="GO:0003960">
    <property type="term" value="F:quinone reductase (NADPH) activity"/>
    <property type="evidence" value="ECO:0007669"/>
    <property type="project" value="TreeGrafter"/>
</dbReference>
<evidence type="ECO:0000259" key="3">
    <source>
        <dbReference type="SMART" id="SM00829"/>
    </source>
</evidence>
<dbReference type="SMART" id="SM00829">
    <property type="entry name" value="PKS_ER"/>
    <property type="match status" value="1"/>
</dbReference>
<dbReference type="SUPFAM" id="SSF50129">
    <property type="entry name" value="GroES-like"/>
    <property type="match status" value="1"/>
</dbReference>
<feature type="domain" description="Enoyl reductase (ER)" evidence="3">
    <location>
        <begin position="13"/>
        <end position="318"/>
    </location>
</feature>
<dbReference type="InterPro" id="IPR013154">
    <property type="entry name" value="ADH-like_N"/>
</dbReference>
<dbReference type="InterPro" id="IPR013149">
    <property type="entry name" value="ADH-like_C"/>
</dbReference>
<dbReference type="InterPro" id="IPR011032">
    <property type="entry name" value="GroES-like_sf"/>
</dbReference>
<dbReference type="Proteomes" id="UP000184749">
    <property type="component" value="Chromosome"/>
</dbReference>
<dbReference type="SUPFAM" id="SSF51735">
    <property type="entry name" value="NAD(P)-binding Rossmann-fold domains"/>
    <property type="match status" value="1"/>
</dbReference>
<evidence type="ECO:0000313" key="4">
    <source>
        <dbReference type="EMBL" id="APO65986.1"/>
    </source>
</evidence>
<dbReference type="Pfam" id="PF08240">
    <property type="entry name" value="ADH_N"/>
    <property type="match status" value="1"/>
</dbReference>
<dbReference type="Gene3D" id="3.40.50.720">
    <property type="entry name" value="NAD(P)-binding Rossmann-like Domain"/>
    <property type="match status" value="1"/>
</dbReference>
<dbReference type="GO" id="GO:0035925">
    <property type="term" value="F:mRNA 3'-UTR AU-rich region binding"/>
    <property type="evidence" value="ECO:0007669"/>
    <property type="project" value="TreeGrafter"/>
</dbReference>